<keyword evidence="2" id="KW-1185">Reference proteome</keyword>
<sequence>MTEPDEPDALLLGGPRDGTLFVAEDAAVVQLELAGLMQRYLRTTGYQEHHGRSLRVYVYDGAGDPAGSGPGVSTG</sequence>
<accession>A0ABS3VUQ2</accession>
<name>A0ABS3VUQ2_MICEH</name>
<evidence type="ECO:0000313" key="2">
    <source>
        <dbReference type="Proteomes" id="UP000823521"/>
    </source>
</evidence>
<protein>
    <submittedName>
        <fullName evidence="1">Uncharacterized protein</fullName>
    </submittedName>
</protein>
<comment type="caution">
    <text evidence="1">The sequence shown here is derived from an EMBL/GenBank/DDBJ whole genome shotgun (WGS) entry which is preliminary data.</text>
</comment>
<dbReference type="EMBL" id="WVUH01000182">
    <property type="protein sequence ID" value="MBO4208262.1"/>
    <property type="molecule type" value="Genomic_DNA"/>
</dbReference>
<organism evidence="1 2">
    <name type="scientific">Micromonospora echinofusca</name>
    <dbReference type="NCBI Taxonomy" id="47858"/>
    <lineage>
        <taxon>Bacteria</taxon>
        <taxon>Bacillati</taxon>
        <taxon>Actinomycetota</taxon>
        <taxon>Actinomycetes</taxon>
        <taxon>Micromonosporales</taxon>
        <taxon>Micromonosporaceae</taxon>
        <taxon>Micromonospora</taxon>
    </lineage>
</organism>
<dbReference type="Proteomes" id="UP000823521">
    <property type="component" value="Unassembled WGS sequence"/>
</dbReference>
<evidence type="ECO:0000313" key="1">
    <source>
        <dbReference type="EMBL" id="MBO4208262.1"/>
    </source>
</evidence>
<dbReference type="RefSeq" id="WP_208815253.1">
    <property type="nucleotide sequence ID" value="NZ_WVUH01000182.1"/>
</dbReference>
<proteinExistence type="predicted"/>
<reference evidence="1 2" key="1">
    <citation type="submission" date="2019-12" db="EMBL/GenBank/DDBJ databases">
        <title>Whole genome sequencing of endophytic Actinobacterium Micromonospora sp. MPMI6T.</title>
        <authorList>
            <person name="Evv R."/>
            <person name="Podile A.R."/>
        </authorList>
    </citation>
    <scope>NUCLEOTIDE SEQUENCE [LARGE SCALE GENOMIC DNA]</scope>
    <source>
        <strain evidence="1 2">MPMI6</strain>
    </source>
</reference>
<gene>
    <name evidence="1" type="ORF">GSF22_19940</name>
</gene>